<sequence>MTDGYSSSATNTTSISRIRQPTRLSREFERQKQQPQQILKLLYQNQKPPQVQKNFLVSSSASSYEDDEDEENVDSFIVQPQLENINRSSIRRTTISHYTGGINNNGGSNAVGGQPPSFIPSRRLQYVRNTDDEEVTSSMTQQRKRRTTISAAATTTTNTATTATATIGTKKCETDDELFKPNHRHSLPAPPLHTPSTQNNSMEDTTSTTTTKSLLYLLNKEREKRCTLQKTYDSTVQAYHDLQKTHTEDLSALESDIQTLQDALRKESKTSLQLNQLLRDAHAKFVEEMQKWAGKVMEMETQGKELQTTFSDTMERLEKEETEILRLRAENQQLKEQLAAGGNNSNSVTTNISRRNLEDVTKVGSLEDGDDISISAESRKQTPSLHENFDDIESISNYSKINELNERVAELENELSNAKENQQKLLVNIRALENENQTIVKQMEEKHENENQTIVKQMEEKHEKQVRLLRASLAQKQKQIDDLEKDLRMEKYSQNQKRKSQQQIIQSPPQRPLSPPHQQQQQIVSESNIDDRRLQLLLLNKNHRRPSVHSLHERKSSLTSTNSGSNESVSQEGGSVEENKDSVRIRVTRADHFEEVFSDEEEEQTSSVCTGSENCVQSRTSEEILDSSIPDEFANANPSSSANSRQNVGLNTNCGIGTGGGNNNSGGGDAKAKQDNVLDDDELDAILSDREDRALPLIGHYSAAEFTEDEDYTMMNSLEQVLGSRRHSMVNGRLGMKLAGNSLARTLKKLNAGKRGWASGGEDIL</sequence>
<name>A0A9N9FCS4_9GLOM</name>
<gene>
    <name evidence="3" type="ORF">AGERDE_LOCUS5422</name>
</gene>
<organism evidence="3 4">
    <name type="scientific">Ambispora gerdemannii</name>
    <dbReference type="NCBI Taxonomy" id="144530"/>
    <lineage>
        <taxon>Eukaryota</taxon>
        <taxon>Fungi</taxon>
        <taxon>Fungi incertae sedis</taxon>
        <taxon>Mucoromycota</taxon>
        <taxon>Glomeromycotina</taxon>
        <taxon>Glomeromycetes</taxon>
        <taxon>Archaeosporales</taxon>
        <taxon>Ambisporaceae</taxon>
        <taxon>Ambispora</taxon>
    </lineage>
</organism>
<comment type="caution">
    <text evidence="3">The sequence shown here is derived from an EMBL/GenBank/DDBJ whole genome shotgun (WGS) entry which is preliminary data.</text>
</comment>
<accession>A0A9N9FCS4</accession>
<feature type="coiled-coil region" evidence="1">
    <location>
        <begin position="243"/>
        <end position="270"/>
    </location>
</feature>
<feature type="region of interest" description="Disordered" evidence="2">
    <location>
        <begin position="181"/>
        <end position="208"/>
    </location>
</feature>
<dbReference type="EMBL" id="CAJVPL010000728">
    <property type="protein sequence ID" value="CAG8524797.1"/>
    <property type="molecule type" value="Genomic_DNA"/>
</dbReference>
<dbReference type="AlphaFoldDB" id="A0A9N9FCS4"/>
<feature type="coiled-coil region" evidence="1">
    <location>
        <begin position="310"/>
        <end position="344"/>
    </location>
</feature>
<evidence type="ECO:0000313" key="4">
    <source>
        <dbReference type="Proteomes" id="UP000789831"/>
    </source>
</evidence>
<keyword evidence="4" id="KW-1185">Reference proteome</keyword>
<evidence type="ECO:0000313" key="3">
    <source>
        <dbReference type="EMBL" id="CAG8524797.1"/>
    </source>
</evidence>
<feature type="region of interest" description="Disordered" evidence="2">
    <location>
        <begin position="1"/>
        <end position="35"/>
    </location>
</feature>
<dbReference type="OrthoDB" id="2447587at2759"/>
<evidence type="ECO:0000256" key="1">
    <source>
        <dbReference type="SAM" id="Coils"/>
    </source>
</evidence>
<protein>
    <submittedName>
        <fullName evidence="3">1348_t:CDS:1</fullName>
    </submittedName>
</protein>
<reference evidence="3" key="1">
    <citation type="submission" date="2021-06" db="EMBL/GenBank/DDBJ databases">
        <authorList>
            <person name="Kallberg Y."/>
            <person name="Tangrot J."/>
            <person name="Rosling A."/>
        </authorList>
    </citation>
    <scope>NUCLEOTIDE SEQUENCE</scope>
    <source>
        <strain evidence="3">MT106</strain>
    </source>
</reference>
<keyword evidence="1" id="KW-0175">Coiled coil</keyword>
<feature type="region of interest" description="Disordered" evidence="2">
    <location>
        <begin position="545"/>
        <end position="583"/>
    </location>
</feature>
<feature type="compositionally biased region" description="Polar residues" evidence="2">
    <location>
        <begin position="194"/>
        <end position="204"/>
    </location>
</feature>
<feature type="compositionally biased region" description="Polar residues" evidence="2">
    <location>
        <begin position="1"/>
        <end position="23"/>
    </location>
</feature>
<feature type="region of interest" description="Disordered" evidence="2">
    <location>
        <begin position="491"/>
        <end position="527"/>
    </location>
</feature>
<evidence type="ECO:0000256" key="2">
    <source>
        <dbReference type="SAM" id="MobiDB-lite"/>
    </source>
</evidence>
<proteinExistence type="predicted"/>
<feature type="compositionally biased region" description="Low complexity" evidence="2">
    <location>
        <begin position="562"/>
        <end position="576"/>
    </location>
</feature>
<dbReference type="Proteomes" id="UP000789831">
    <property type="component" value="Unassembled WGS sequence"/>
</dbReference>